<comment type="similarity">
    <text evidence="6">Belongs to the velvet family. VelB subfamily.</text>
</comment>
<reference evidence="9 10" key="1">
    <citation type="journal article" date="2016" name="Proc. Natl. Acad. Sci. U.S.A.">
        <title>Comparative genomics of biotechnologically important yeasts.</title>
        <authorList>
            <person name="Riley R."/>
            <person name="Haridas S."/>
            <person name="Wolfe K.H."/>
            <person name="Lopes M.R."/>
            <person name="Hittinger C.T."/>
            <person name="Goeker M."/>
            <person name="Salamov A.A."/>
            <person name="Wisecaver J.H."/>
            <person name="Long T.M."/>
            <person name="Calvey C.H."/>
            <person name="Aerts A.L."/>
            <person name="Barry K.W."/>
            <person name="Choi C."/>
            <person name="Clum A."/>
            <person name="Coughlan A.Y."/>
            <person name="Deshpande S."/>
            <person name="Douglass A.P."/>
            <person name="Hanson S.J."/>
            <person name="Klenk H.-P."/>
            <person name="LaButti K.M."/>
            <person name="Lapidus A."/>
            <person name="Lindquist E.A."/>
            <person name="Lipzen A.M."/>
            <person name="Meier-Kolthoff J.P."/>
            <person name="Ohm R.A."/>
            <person name="Otillar R.P."/>
            <person name="Pangilinan J.L."/>
            <person name="Peng Y."/>
            <person name="Rokas A."/>
            <person name="Rosa C.A."/>
            <person name="Scheuner C."/>
            <person name="Sibirny A.A."/>
            <person name="Slot J.C."/>
            <person name="Stielow J.B."/>
            <person name="Sun H."/>
            <person name="Kurtzman C.P."/>
            <person name="Blackwell M."/>
            <person name="Grigoriev I.V."/>
            <person name="Jeffries T.W."/>
        </authorList>
    </citation>
    <scope>NUCLEOTIDE SEQUENCE [LARGE SCALE GENOMIC DNA]</scope>
    <source>
        <strain evidence="10">ATCC 58044 / CBS 1984 / NCYC 433 / NRRL Y-366-8</strain>
    </source>
</reference>
<dbReference type="InterPro" id="IPR037525">
    <property type="entry name" value="Velvet_dom"/>
</dbReference>
<evidence type="ECO:0000313" key="10">
    <source>
        <dbReference type="Proteomes" id="UP000094112"/>
    </source>
</evidence>
<evidence type="ECO:0000256" key="6">
    <source>
        <dbReference type="ARBA" id="ARBA00038045"/>
    </source>
</evidence>
<dbReference type="EMBL" id="KV454210">
    <property type="protein sequence ID" value="ODQ60257.1"/>
    <property type="molecule type" value="Genomic_DNA"/>
</dbReference>
<keyword evidence="4" id="KW-0804">Transcription</keyword>
<dbReference type="Proteomes" id="UP000094112">
    <property type="component" value="Unassembled WGS sequence"/>
</dbReference>
<proteinExistence type="inferred from homology"/>
<evidence type="ECO:0000256" key="5">
    <source>
        <dbReference type="ARBA" id="ARBA00023242"/>
    </source>
</evidence>
<sequence length="247" mass="27685">MADRYRYDLSIVQQPIRARMCGLGDKDRRQISPPPFIKLLVFDRVTNQLVNADDVDITSFVLVVELWSVDEKEDLSLNQNIISEVDSLSTSPVVETKAEPSSSSSKSADKQIDGDLDQDGQLEQQQDGSIKSQRNSSGSDSDGSLGDIPTRNLIGNLVTNAFKLFDDNNEKGIWFILHDLSIRIEGEFKLKFSFVDLKTDEMIHKFSEPFKVYSAKKFPGVVDSSQLGRVFASQGVKIPIRRDAKDH</sequence>
<evidence type="ECO:0000256" key="4">
    <source>
        <dbReference type="ARBA" id="ARBA00023163"/>
    </source>
</evidence>
<evidence type="ECO:0000313" key="9">
    <source>
        <dbReference type="EMBL" id="ODQ60257.1"/>
    </source>
</evidence>
<comment type="subcellular location">
    <subcellularLocation>
        <location evidence="1">Nucleus</location>
    </subcellularLocation>
</comment>
<feature type="domain" description="Velvet" evidence="8">
    <location>
        <begin position="2"/>
        <end position="241"/>
    </location>
</feature>
<name>A0A1E3P5Y6_WICAA</name>
<dbReference type="GO" id="GO:0030435">
    <property type="term" value="P:sporulation resulting in formation of a cellular spore"/>
    <property type="evidence" value="ECO:0007669"/>
    <property type="project" value="UniProtKB-KW"/>
</dbReference>
<keyword evidence="3" id="KW-0805">Transcription regulation</keyword>
<evidence type="ECO:0000256" key="1">
    <source>
        <dbReference type="ARBA" id="ARBA00004123"/>
    </source>
</evidence>
<dbReference type="Gene3D" id="2.60.40.3960">
    <property type="entry name" value="Velvet domain"/>
    <property type="match status" value="1"/>
</dbReference>
<dbReference type="InterPro" id="IPR038491">
    <property type="entry name" value="Velvet_dom_sf"/>
</dbReference>
<accession>A0A1E3P5Y6</accession>
<dbReference type="OrthoDB" id="1746739at2759"/>
<feature type="region of interest" description="Disordered" evidence="7">
    <location>
        <begin position="92"/>
        <end position="147"/>
    </location>
</feature>
<dbReference type="GeneID" id="30202047"/>
<evidence type="ECO:0000256" key="7">
    <source>
        <dbReference type="SAM" id="MobiDB-lite"/>
    </source>
</evidence>
<keyword evidence="5" id="KW-0539">Nucleus</keyword>
<protein>
    <recommendedName>
        <fullName evidence="8">Velvet domain-containing protein</fullName>
    </recommendedName>
</protein>
<dbReference type="GO" id="GO:0005634">
    <property type="term" value="C:nucleus"/>
    <property type="evidence" value="ECO:0007669"/>
    <property type="project" value="UniProtKB-SubCell"/>
</dbReference>
<gene>
    <name evidence="9" type="ORF">WICANDRAFT_78865</name>
</gene>
<dbReference type="PANTHER" id="PTHR33572">
    <property type="entry name" value="SPORE DEVELOPMENT REGULATOR VOSA"/>
    <property type="match status" value="1"/>
</dbReference>
<dbReference type="AlphaFoldDB" id="A0A1E3P5Y6"/>
<dbReference type="PANTHER" id="PTHR33572:SF3">
    <property type="entry name" value="VELVET COMPLEX SUBUNIT B"/>
    <property type="match status" value="1"/>
</dbReference>
<evidence type="ECO:0000259" key="8">
    <source>
        <dbReference type="PROSITE" id="PS51821"/>
    </source>
</evidence>
<evidence type="ECO:0000256" key="3">
    <source>
        <dbReference type="ARBA" id="ARBA00023015"/>
    </source>
</evidence>
<dbReference type="STRING" id="683960.A0A1E3P5Y6"/>
<organism evidence="9 10">
    <name type="scientific">Wickerhamomyces anomalus (strain ATCC 58044 / CBS 1984 / NCYC 433 / NRRL Y-366-8)</name>
    <name type="common">Yeast</name>
    <name type="synonym">Hansenula anomala</name>
    <dbReference type="NCBI Taxonomy" id="683960"/>
    <lineage>
        <taxon>Eukaryota</taxon>
        <taxon>Fungi</taxon>
        <taxon>Dikarya</taxon>
        <taxon>Ascomycota</taxon>
        <taxon>Saccharomycotina</taxon>
        <taxon>Saccharomycetes</taxon>
        <taxon>Phaffomycetales</taxon>
        <taxon>Wickerhamomycetaceae</taxon>
        <taxon>Wickerhamomyces</taxon>
    </lineage>
</organism>
<dbReference type="PROSITE" id="PS51821">
    <property type="entry name" value="VELVET"/>
    <property type="match status" value="1"/>
</dbReference>
<keyword evidence="2" id="KW-0749">Sporulation</keyword>
<dbReference type="Pfam" id="PF11754">
    <property type="entry name" value="Velvet"/>
    <property type="match status" value="1"/>
</dbReference>
<feature type="compositionally biased region" description="Low complexity" evidence="7">
    <location>
        <begin position="136"/>
        <end position="147"/>
    </location>
</feature>
<dbReference type="InterPro" id="IPR021740">
    <property type="entry name" value="Velvet"/>
</dbReference>
<evidence type="ECO:0000256" key="2">
    <source>
        <dbReference type="ARBA" id="ARBA00022969"/>
    </source>
</evidence>
<dbReference type="RefSeq" id="XP_019039464.1">
    <property type="nucleotide sequence ID" value="XM_019184801.1"/>
</dbReference>
<keyword evidence="10" id="KW-1185">Reference proteome</keyword>